<comment type="similarity">
    <text evidence="6">Belongs to the DEAD box helicase family.</text>
</comment>
<dbReference type="SUPFAM" id="SSF52540">
    <property type="entry name" value="P-loop containing nucleoside triphosphate hydrolases"/>
    <property type="match status" value="2"/>
</dbReference>
<dbReference type="CDD" id="cd18787">
    <property type="entry name" value="SF2_C_DEAD"/>
    <property type="match status" value="1"/>
</dbReference>
<dbReference type="Proteomes" id="UP000000305">
    <property type="component" value="Unassembled WGS sequence"/>
</dbReference>
<dbReference type="PROSITE" id="PS51194">
    <property type="entry name" value="HELICASE_CTER"/>
    <property type="match status" value="1"/>
</dbReference>
<protein>
    <recommendedName>
        <fullName evidence="7">ATP-dependent RNA helicase</fullName>
        <ecNumber evidence="7">3.6.4.13</ecNumber>
    </recommendedName>
</protein>
<dbReference type="GO" id="GO:0016787">
    <property type="term" value="F:hydrolase activity"/>
    <property type="evidence" value="ECO:0007669"/>
    <property type="project" value="UniProtKB-KW"/>
</dbReference>
<accession>E9HCC2</accession>
<feature type="region of interest" description="Disordered" evidence="8">
    <location>
        <begin position="24"/>
        <end position="58"/>
    </location>
</feature>
<feature type="region of interest" description="Disordered" evidence="8">
    <location>
        <begin position="136"/>
        <end position="186"/>
    </location>
</feature>
<dbReference type="InterPro" id="IPR011545">
    <property type="entry name" value="DEAD/DEAH_box_helicase_dom"/>
</dbReference>
<evidence type="ECO:0000313" key="11">
    <source>
        <dbReference type="EMBL" id="EFX70637.1"/>
    </source>
</evidence>
<feature type="domain" description="Helicase ATP-binding" evidence="9">
    <location>
        <begin position="267"/>
        <end position="464"/>
    </location>
</feature>
<dbReference type="Pfam" id="PF00270">
    <property type="entry name" value="DEAD"/>
    <property type="match status" value="1"/>
</dbReference>
<dbReference type="InParanoid" id="E9HCC2"/>
<feature type="compositionally biased region" description="Basic residues" evidence="8">
    <location>
        <begin position="145"/>
        <end position="156"/>
    </location>
</feature>
<dbReference type="EMBL" id="GL732619">
    <property type="protein sequence ID" value="EFX70637.1"/>
    <property type="molecule type" value="Genomic_DNA"/>
</dbReference>
<dbReference type="InterPro" id="IPR027417">
    <property type="entry name" value="P-loop_NTPase"/>
</dbReference>
<dbReference type="OMA" id="DIEIQHA"/>
<evidence type="ECO:0000256" key="7">
    <source>
        <dbReference type="RuleBase" id="RU365068"/>
    </source>
</evidence>
<dbReference type="PROSITE" id="PS00039">
    <property type="entry name" value="DEAD_ATP_HELICASE"/>
    <property type="match status" value="1"/>
</dbReference>
<feature type="compositionally biased region" description="Polar residues" evidence="8">
    <location>
        <begin position="34"/>
        <end position="50"/>
    </location>
</feature>
<dbReference type="PANTHER" id="PTHR24031">
    <property type="entry name" value="RNA HELICASE"/>
    <property type="match status" value="1"/>
</dbReference>
<sequence>MYSNLENSEIGLSEREARILARLNARKNRKPPQESFQNGHTVAEKSINNEQVKKKKRKHLASETEIAKECDLVQAKVTVDKDKENKTEADCNNETVANPFLNENETDIKPKRIKNKKVKTLPEGIELPSLEEINADNAECQGPSPKKKKKKKTGPKLKKDESCISNDVEEEDPSVSVEPAKKEEEPAGSGFTILEEFKGNKNNKVFRVLPTWLAKPSVISCDLSKNKMPIKELNGLDKFLHDALNRNKIGFFFPVQQQVIPWLLESQQQLFRPCDMCVSAPTGSGKTLAFVLPTIQALWRQSVRRLRCLAVLPVHDLAVQVYRVYLSFCAGTNLQVALISGQASFYDEQQLLVRKGKAGQYLTKPDIVVCTPGRLVDHLQRTPGFSLKSLRYLIIDEADRIMEEEHNDWLFHVEKAIGLSSENLVAQKLSRPWEKYVQKLLFSATLSQDPEKLTRLGLFQPKLFTSVVSTESAESADNTIQSHHFVGKFTTPAELTEHFFKCPPMLKPLAVYCLLKKFKYHSALCFTNSRSATHRLCELLKQFGDLKVAECSSEISKAPRDKLLKDFSTGKIDLLVCTDAVSRGMDLGVVDCVISYDSPKYVKNYIHRAGRAARAGRPGTAITILMDSEMHGFNKLLAMAEKKNVTPLDMQVEEFETYEEQFRKALDGLKNTVKEEIHTKIVQNDRARQKRGFNPRSRTGKVVSKKFVKRKGKKVIKQPSQ</sequence>
<gene>
    <name evidence="11" type="ORF">DAPPUDRAFT_112535</name>
</gene>
<evidence type="ECO:0000313" key="12">
    <source>
        <dbReference type="Proteomes" id="UP000000305"/>
    </source>
</evidence>
<comment type="catalytic activity">
    <reaction evidence="7">
        <text>ATP + H2O = ADP + phosphate + H(+)</text>
        <dbReference type="Rhea" id="RHEA:13065"/>
        <dbReference type="ChEBI" id="CHEBI:15377"/>
        <dbReference type="ChEBI" id="CHEBI:15378"/>
        <dbReference type="ChEBI" id="CHEBI:30616"/>
        <dbReference type="ChEBI" id="CHEBI:43474"/>
        <dbReference type="ChEBI" id="CHEBI:456216"/>
        <dbReference type="EC" id="3.6.4.13"/>
    </reaction>
</comment>
<organism evidence="11 12">
    <name type="scientific">Daphnia pulex</name>
    <name type="common">Water flea</name>
    <dbReference type="NCBI Taxonomy" id="6669"/>
    <lineage>
        <taxon>Eukaryota</taxon>
        <taxon>Metazoa</taxon>
        <taxon>Ecdysozoa</taxon>
        <taxon>Arthropoda</taxon>
        <taxon>Crustacea</taxon>
        <taxon>Branchiopoda</taxon>
        <taxon>Diplostraca</taxon>
        <taxon>Cladocera</taxon>
        <taxon>Anomopoda</taxon>
        <taxon>Daphniidae</taxon>
        <taxon>Daphnia</taxon>
    </lineage>
</organism>
<feature type="compositionally biased region" description="Basic residues" evidence="8">
    <location>
        <begin position="703"/>
        <end position="721"/>
    </location>
</feature>
<keyword evidence="12" id="KW-1185">Reference proteome</keyword>
<dbReference type="HOGENOM" id="CLU_003041_15_3_1"/>
<feature type="region of interest" description="Disordered" evidence="8">
    <location>
        <begin position="684"/>
        <end position="721"/>
    </location>
</feature>
<evidence type="ECO:0000256" key="6">
    <source>
        <dbReference type="RuleBase" id="RU000492"/>
    </source>
</evidence>
<evidence type="ECO:0000256" key="5">
    <source>
        <dbReference type="ARBA" id="ARBA00022884"/>
    </source>
</evidence>
<dbReference type="PhylomeDB" id="E9HCC2"/>
<evidence type="ECO:0000256" key="2">
    <source>
        <dbReference type="ARBA" id="ARBA00022801"/>
    </source>
</evidence>
<dbReference type="Gene3D" id="3.40.50.300">
    <property type="entry name" value="P-loop containing nucleotide triphosphate hydrolases"/>
    <property type="match status" value="2"/>
</dbReference>
<dbReference type="GO" id="GO:0005634">
    <property type="term" value="C:nucleus"/>
    <property type="evidence" value="ECO:0000318"/>
    <property type="project" value="GO_Central"/>
</dbReference>
<dbReference type="EC" id="3.6.4.13" evidence="7"/>
<evidence type="ECO:0000256" key="1">
    <source>
        <dbReference type="ARBA" id="ARBA00022741"/>
    </source>
</evidence>
<evidence type="ECO:0000256" key="8">
    <source>
        <dbReference type="SAM" id="MobiDB-lite"/>
    </source>
</evidence>
<dbReference type="SMART" id="SM00487">
    <property type="entry name" value="DEXDc"/>
    <property type="match status" value="1"/>
</dbReference>
<comment type="function">
    <text evidence="7">RNA helicase.</text>
</comment>
<keyword evidence="5 7" id="KW-0694">RNA-binding</keyword>
<dbReference type="CDD" id="cd17956">
    <property type="entry name" value="DEADc_DDX51"/>
    <property type="match status" value="1"/>
</dbReference>
<keyword evidence="1 6" id="KW-0547">Nucleotide-binding</keyword>
<dbReference type="InterPro" id="IPR014001">
    <property type="entry name" value="Helicase_ATP-bd"/>
</dbReference>
<keyword evidence="4 6" id="KW-0067">ATP-binding</keyword>
<name>E9HCC2_DAPPU</name>
<dbReference type="OrthoDB" id="3370at2759"/>
<keyword evidence="3 6" id="KW-0347">Helicase</keyword>
<dbReference type="KEGG" id="dpx:DAPPUDRAFT_112535"/>
<dbReference type="InterPro" id="IPR000629">
    <property type="entry name" value="RNA-helicase_DEAD-box_CS"/>
</dbReference>
<dbReference type="STRING" id="6669.E9HCC2"/>
<feature type="domain" description="Helicase C-terminal" evidence="10">
    <location>
        <begin position="510"/>
        <end position="656"/>
    </location>
</feature>
<proteinExistence type="inferred from homology"/>
<dbReference type="eggNOG" id="KOG0350">
    <property type="taxonomic scope" value="Eukaryota"/>
</dbReference>
<dbReference type="GO" id="GO:0003724">
    <property type="term" value="F:RNA helicase activity"/>
    <property type="evidence" value="ECO:0007669"/>
    <property type="project" value="UniProtKB-EC"/>
</dbReference>
<dbReference type="GO" id="GO:0003723">
    <property type="term" value="F:RNA binding"/>
    <property type="evidence" value="ECO:0007669"/>
    <property type="project" value="UniProtKB-UniRule"/>
</dbReference>
<dbReference type="GO" id="GO:0005524">
    <property type="term" value="F:ATP binding"/>
    <property type="evidence" value="ECO:0007669"/>
    <property type="project" value="UniProtKB-UniRule"/>
</dbReference>
<dbReference type="FunCoup" id="E9HCC2">
    <property type="interactions" value="2300"/>
</dbReference>
<dbReference type="AlphaFoldDB" id="E9HCC2"/>
<keyword evidence="2 6" id="KW-0378">Hydrolase</keyword>
<dbReference type="SMART" id="SM00490">
    <property type="entry name" value="HELICc"/>
    <property type="match status" value="1"/>
</dbReference>
<evidence type="ECO:0000256" key="3">
    <source>
        <dbReference type="ARBA" id="ARBA00022806"/>
    </source>
</evidence>
<dbReference type="Pfam" id="PF00271">
    <property type="entry name" value="Helicase_C"/>
    <property type="match status" value="1"/>
</dbReference>
<evidence type="ECO:0000259" key="9">
    <source>
        <dbReference type="PROSITE" id="PS51192"/>
    </source>
</evidence>
<dbReference type="PROSITE" id="PS51192">
    <property type="entry name" value="HELICASE_ATP_BIND_1"/>
    <property type="match status" value="1"/>
</dbReference>
<evidence type="ECO:0000256" key="4">
    <source>
        <dbReference type="ARBA" id="ARBA00022840"/>
    </source>
</evidence>
<reference evidence="11 12" key="1">
    <citation type="journal article" date="2011" name="Science">
        <title>The ecoresponsive genome of Daphnia pulex.</title>
        <authorList>
            <person name="Colbourne J.K."/>
            <person name="Pfrender M.E."/>
            <person name="Gilbert D."/>
            <person name="Thomas W.K."/>
            <person name="Tucker A."/>
            <person name="Oakley T.H."/>
            <person name="Tokishita S."/>
            <person name="Aerts A."/>
            <person name="Arnold G.J."/>
            <person name="Basu M.K."/>
            <person name="Bauer D.J."/>
            <person name="Caceres C.E."/>
            <person name="Carmel L."/>
            <person name="Casola C."/>
            <person name="Choi J.H."/>
            <person name="Detter J.C."/>
            <person name="Dong Q."/>
            <person name="Dusheyko S."/>
            <person name="Eads B.D."/>
            <person name="Frohlich T."/>
            <person name="Geiler-Samerotte K.A."/>
            <person name="Gerlach D."/>
            <person name="Hatcher P."/>
            <person name="Jogdeo S."/>
            <person name="Krijgsveld J."/>
            <person name="Kriventseva E.V."/>
            <person name="Kultz D."/>
            <person name="Laforsch C."/>
            <person name="Lindquist E."/>
            <person name="Lopez J."/>
            <person name="Manak J.R."/>
            <person name="Muller J."/>
            <person name="Pangilinan J."/>
            <person name="Patwardhan R.P."/>
            <person name="Pitluck S."/>
            <person name="Pritham E.J."/>
            <person name="Rechtsteiner A."/>
            <person name="Rho M."/>
            <person name="Rogozin I.B."/>
            <person name="Sakarya O."/>
            <person name="Salamov A."/>
            <person name="Schaack S."/>
            <person name="Shapiro H."/>
            <person name="Shiga Y."/>
            <person name="Skalitzky C."/>
            <person name="Smith Z."/>
            <person name="Souvorov A."/>
            <person name="Sung W."/>
            <person name="Tang Z."/>
            <person name="Tsuchiya D."/>
            <person name="Tu H."/>
            <person name="Vos H."/>
            <person name="Wang M."/>
            <person name="Wolf Y.I."/>
            <person name="Yamagata H."/>
            <person name="Yamada T."/>
            <person name="Ye Y."/>
            <person name="Shaw J.R."/>
            <person name="Andrews J."/>
            <person name="Crease T.J."/>
            <person name="Tang H."/>
            <person name="Lucas S.M."/>
            <person name="Robertson H.M."/>
            <person name="Bork P."/>
            <person name="Koonin E.V."/>
            <person name="Zdobnov E.M."/>
            <person name="Grigoriev I.V."/>
            <person name="Lynch M."/>
            <person name="Boore J.L."/>
        </authorList>
    </citation>
    <scope>NUCLEOTIDE SEQUENCE [LARGE SCALE GENOMIC DNA]</scope>
</reference>
<comment type="domain">
    <text evidence="7">The Q motif is unique to and characteristic of the DEAD box family of RNA helicases and controls ATP binding and hydrolysis.</text>
</comment>
<dbReference type="InterPro" id="IPR001650">
    <property type="entry name" value="Helicase_C-like"/>
</dbReference>
<evidence type="ECO:0000259" key="10">
    <source>
        <dbReference type="PROSITE" id="PS51194"/>
    </source>
</evidence>